<dbReference type="PANTHER" id="PTHR10612:SF34">
    <property type="entry name" value="APOLIPOPROTEIN D"/>
    <property type="match status" value="1"/>
</dbReference>
<evidence type="ECO:0000313" key="4">
    <source>
        <dbReference type="EMBL" id="SFI73961.1"/>
    </source>
</evidence>
<feature type="chain" id="PRO_5013436473" description="Outer membrane lipoprotein Blc" evidence="2">
    <location>
        <begin position="28"/>
        <end position="200"/>
    </location>
</feature>
<dbReference type="InterPro" id="IPR047202">
    <property type="entry name" value="Lipocalin_Blc-like_dom"/>
</dbReference>
<comment type="similarity">
    <text evidence="1 2">Belongs to the calycin superfamily. Lipocalin family.</text>
</comment>
<keyword evidence="2" id="KW-0472">Membrane</keyword>
<proteinExistence type="inferred from homology"/>
<dbReference type="InterPro" id="IPR012674">
    <property type="entry name" value="Calycin"/>
</dbReference>
<keyword evidence="2 4" id="KW-0449">Lipoprotein</keyword>
<dbReference type="GO" id="GO:0008289">
    <property type="term" value="F:lipid binding"/>
    <property type="evidence" value="ECO:0007669"/>
    <property type="project" value="UniProtKB-UniRule"/>
</dbReference>
<dbReference type="PIRSF" id="PIRSF036893">
    <property type="entry name" value="Lipocalin_ApoD"/>
    <property type="match status" value="1"/>
</dbReference>
<name>A0A1I3KN79_9RHOB</name>
<dbReference type="InterPro" id="IPR022272">
    <property type="entry name" value="Lipocalin_CS"/>
</dbReference>
<evidence type="ECO:0000256" key="2">
    <source>
        <dbReference type="PIRNR" id="PIRNR036893"/>
    </source>
</evidence>
<feature type="signal peptide" evidence="2">
    <location>
        <begin position="1"/>
        <end position="27"/>
    </location>
</feature>
<accession>A0A1I3KN79</accession>
<keyword evidence="2" id="KW-0998">Cell outer membrane</keyword>
<organism evidence="4 5">
    <name type="scientific">Albimonas pacifica</name>
    <dbReference type="NCBI Taxonomy" id="1114924"/>
    <lineage>
        <taxon>Bacteria</taxon>
        <taxon>Pseudomonadati</taxon>
        <taxon>Pseudomonadota</taxon>
        <taxon>Alphaproteobacteria</taxon>
        <taxon>Rhodobacterales</taxon>
        <taxon>Paracoccaceae</taxon>
        <taxon>Albimonas</taxon>
    </lineage>
</organism>
<comment type="subunit">
    <text evidence="2">Homodimer.</text>
</comment>
<sequence length="200" mass="21251">MRSLVPPPGRLAAALLLAAGLASPALADEAAGVQPVSGFELERYLGLWHEIAVIPNWFQSDCAAATTATYAPAQDVDGIEVINSCLEADGARATAEGRARFTGASDRGALEVAFVSVLGTWLWPLSGDYIVFALDPDYQWTAIGHPSRDYGWILARDETLPPETLAGIRARFVAAGYDPCALLMSPRAVGDPRTPLCELP</sequence>
<dbReference type="PRINTS" id="PR01171">
    <property type="entry name" value="BCTLIPOCALIN"/>
</dbReference>
<dbReference type="AlphaFoldDB" id="A0A1I3KN79"/>
<dbReference type="GO" id="GO:0006950">
    <property type="term" value="P:response to stress"/>
    <property type="evidence" value="ECO:0007669"/>
    <property type="project" value="UniProtKB-ARBA"/>
</dbReference>
<protein>
    <recommendedName>
        <fullName evidence="2">Outer membrane lipoprotein Blc</fullName>
    </recommendedName>
</protein>
<dbReference type="Gene3D" id="2.40.128.20">
    <property type="match status" value="1"/>
</dbReference>
<dbReference type="PANTHER" id="PTHR10612">
    <property type="entry name" value="APOLIPOPROTEIN D"/>
    <property type="match status" value="1"/>
</dbReference>
<keyword evidence="2" id="KW-0732">Signal</keyword>
<dbReference type="RefSeq" id="WP_092862334.1">
    <property type="nucleotide sequence ID" value="NZ_FOQH01000009.1"/>
</dbReference>
<dbReference type="InterPro" id="IPR022271">
    <property type="entry name" value="Lipocalin_ApoD"/>
</dbReference>
<keyword evidence="5" id="KW-1185">Reference proteome</keyword>
<feature type="domain" description="Lipocalin/cytosolic fatty-acid binding" evidence="3">
    <location>
        <begin position="40"/>
        <end position="184"/>
    </location>
</feature>
<dbReference type="InterPro" id="IPR002446">
    <property type="entry name" value="Lipocalin_bac"/>
</dbReference>
<dbReference type="Proteomes" id="UP000199377">
    <property type="component" value="Unassembled WGS sequence"/>
</dbReference>
<comment type="subcellular location">
    <subcellularLocation>
        <location evidence="2">Cell outer membrane</location>
    </subcellularLocation>
</comment>
<dbReference type="Pfam" id="PF08212">
    <property type="entry name" value="Lipocalin_2"/>
    <property type="match status" value="1"/>
</dbReference>
<dbReference type="CDD" id="cd19438">
    <property type="entry name" value="lipocalin_Blc-like"/>
    <property type="match status" value="1"/>
</dbReference>
<dbReference type="InterPro" id="IPR000566">
    <property type="entry name" value="Lipocln_cytosolic_FA-bd_dom"/>
</dbReference>
<reference evidence="4 5" key="1">
    <citation type="submission" date="2016-10" db="EMBL/GenBank/DDBJ databases">
        <authorList>
            <person name="de Groot N.N."/>
        </authorList>
    </citation>
    <scope>NUCLEOTIDE SEQUENCE [LARGE SCALE GENOMIC DNA]</scope>
    <source>
        <strain evidence="4 5">CGMCC 1.11030</strain>
    </source>
</reference>
<keyword evidence="2" id="KW-0446">Lipid-binding</keyword>
<comment type="function">
    <text evidence="2">Involved in the storage or transport of lipids necessary for membrane maintenance under stressful conditions. Displays a binding preference for lysophospholipids.</text>
</comment>
<dbReference type="PROSITE" id="PS00213">
    <property type="entry name" value="LIPOCALIN"/>
    <property type="match status" value="1"/>
</dbReference>
<evidence type="ECO:0000259" key="3">
    <source>
        <dbReference type="Pfam" id="PF08212"/>
    </source>
</evidence>
<evidence type="ECO:0000256" key="1">
    <source>
        <dbReference type="ARBA" id="ARBA00006889"/>
    </source>
</evidence>
<dbReference type="EMBL" id="FOQH01000009">
    <property type="protein sequence ID" value="SFI73961.1"/>
    <property type="molecule type" value="Genomic_DNA"/>
</dbReference>
<gene>
    <name evidence="4" type="ORF">SAMN05216258_10927</name>
</gene>
<dbReference type="SUPFAM" id="SSF50814">
    <property type="entry name" value="Lipocalins"/>
    <property type="match status" value="1"/>
</dbReference>
<dbReference type="OrthoDB" id="594739at2"/>
<evidence type="ECO:0000313" key="5">
    <source>
        <dbReference type="Proteomes" id="UP000199377"/>
    </source>
</evidence>
<dbReference type="GO" id="GO:0009279">
    <property type="term" value="C:cell outer membrane"/>
    <property type="evidence" value="ECO:0007669"/>
    <property type="project" value="UniProtKB-SubCell"/>
</dbReference>
<dbReference type="STRING" id="1114924.SAMN05216258_10927"/>